<dbReference type="InterPro" id="IPR013815">
    <property type="entry name" value="ATP_grasp_subdomain_1"/>
</dbReference>
<dbReference type="EMBL" id="JAPJZH010000013">
    <property type="protein sequence ID" value="MDA4847471.1"/>
    <property type="molecule type" value="Genomic_DNA"/>
</dbReference>
<dbReference type="RefSeq" id="WP_271091303.1">
    <property type="nucleotide sequence ID" value="NZ_JAPJZH010000013.1"/>
</dbReference>
<dbReference type="InterPro" id="IPR011761">
    <property type="entry name" value="ATP-grasp"/>
</dbReference>
<dbReference type="Gene3D" id="3.30.470.20">
    <property type="entry name" value="ATP-grasp fold, B domain"/>
    <property type="match status" value="1"/>
</dbReference>
<gene>
    <name evidence="3" type="ORF">OOZ53_19075</name>
</gene>
<comment type="caution">
    <text evidence="3">The sequence shown here is derived from an EMBL/GenBank/DDBJ whole genome shotgun (WGS) entry which is preliminary data.</text>
</comment>
<evidence type="ECO:0000313" key="3">
    <source>
        <dbReference type="EMBL" id="MDA4847471.1"/>
    </source>
</evidence>
<reference evidence="3" key="1">
    <citation type="submission" date="2022-11" db="EMBL/GenBank/DDBJ databases">
        <title>Hoeflea poritis sp. nov., isolated from scleractinian coral Porites lutea.</title>
        <authorList>
            <person name="Zhang G."/>
            <person name="Wei Q."/>
            <person name="Cai L."/>
        </authorList>
    </citation>
    <scope>NUCLEOTIDE SEQUENCE</scope>
    <source>
        <strain evidence="3">E7-10</strain>
    </source>
</reference>
<dbReference type="PROSITE" id="PS50975">
    <property type="entry name" value="ATP_GRASP"/>
    <property type="match status" value="1"/>
</dbReference>
<dbReference type="Pfam" id="PF15632">
    <property type="entry name" value="ATPgrasp_Ter"/>
    <property type="match status" value="1"/>
</dbReference>
<evidence type="ECO:0000259" key="2">
    <source>
        <dbReference type="PROSITE" id="PS50975"/>
    </source>
</evidence>
<protein>
    <recommendedName>
        <fullName evidence="2">ATP-grasp domain-containing protein</fullName>
    </recommendedName>
</protein>
<proteinExistence type="predicted"/>
<dbReference type="PROSITE" id="PS00867">
    <property type="entry name" value="CPSASE_2"/>
    <property type="match status" value="1"/>
</dbReference>
<dbReference type="InterPro" id="IPR005479">
    <property type="entry name" value="CPAse_ATP-bd"/>
</dbReference>
<keyword evidence="1" id="KW-0547">Nucleotide-binding</keyword>
<evidence type="ECO:0000256" key="1">
    <source>
        <dbReference type="PROSITE-ProRule" id="PRU00409"/>
    </source>
</evidence>
<dbReference type="Gene3D" id="3.30.1490.20">
    <property type="entry name" value="ATP-grasp fold, A domain"/>
    <property type="match status" value="1"/>
</dbReference>
<dbReference type="Proteomes" id="UP001148313">
    <property type="component" value="Unassembled WGS sequence"/>
</dbReference>
<name>A0ABT4VRY9_9HYPH</name>
<dbReference type="SUPFAM" id="SSF56059">
    <property type="entry name" value="Glutathione synthetase ATP-binding domain-like"/>
    <property type="match status" value="1"/>
</dbReference>
<keyword evidence="1" id="KW-0067">ATP-binding</keyword>
<sequence length="423" mass="46687">MRSGSDRMAVLLLGNYRPTLPLSEMFCRRDMHVIAGSEGCDHCAEYSRFVSEIWDHPKVADAKHFLSALTKLLADRPEIGLVVPVEEAFVRFFARQGADLPEHVRIAMVDPQLAQTCLDKVALLNIAGDAGIPVAPFRLVDCVDGMREALDALSYPVVVRPEQSSNRLFGHKALTLHSDEDRDHWFATWPAEQRALLVQRKVGGIRHNCYFAAQSGDISRYLHAIIARTDRMDGSGLAVEGRTIAPEPAILEHSKKLVSTLGYTGIGCIQYLVDEERGETHLLEINPRIAGNHVIPEYCGLGLAEFLVDGADGDLRFGRPDVHYSWVAGDLEGFKSELLRGALGPGQALKWFGRIVRNAVRSDVDVMLNTRDPLPGIVNLLDVIPGVGHITRLRRKEGDVTYLERLVPKARPGISIIKAAGET</sequence>
<keyword evidence="4" id="KW-1185">Reference proteome</keyword>
<feature type="domain" description="ATP-grasp" evidence="2">
    <location>
        <begin position="124"/>
        <end position="312"/>
    </location>
</feature>
<accession>A0ABT4VRY9</accession>
<organism evidence="3 4">
    <name type="scientific">Hoeflea poritis</name>
    <dbReference type="NCBI Taxonomy" id="2993659"/>
    <lineage>
        <taxon>Bacteria</taxon>
        <taxon>Pseudomonadati</taxon>
        <taxon>Pseudomonadota</taxon>
        <taxon>Alphaproteobacteria</taxon>
        <taxon>Hyphomicrobiales</taxon>
        <taxon>Rhizobiaceae</taxon>
        <taxon>Hoeflea</taxon>
    </lineage>
</organism>
<evidence type="ECO:0000313" key="4">
    <source>
        <dbReference type="Proteomes" id="UP001148313"/>
    </source>
</evidence>